<evidence type="ECO:0000313" key="1">
    <source>
        <dbReference type="EMBL" id="GFO47885.1"/>
    </source>
</evidence>
<keyword evidence="2" id="KW-1185">Reference proteome</keyword>
<name>A0AAV4DV70_9GAST</name>
<proteinExistence type="predicted"/>
<evidence type="ECO:0000313" key="2">
    <source>
        <dbReference type="Proteomes" id="UP000735302"/>
    </source>
</evidence>
<organism evidence="1 2">
    <name type="scientific">Plakobranchus ocellatus</name>
    <dbReference type="NCBI Taxonomy" id="259542"/>
    <lineage>
        <taxon>Eukaryota</taxon>
        <taxon>Metazoa</taxon>
        <taxon>Spiralia</taxon>
        <taxon>Lophotrochozoa</taxon>
        <taxon>Mollusca</taxon>
        <taxon>Gastropoda</taxon>
        <taxon>Heterobranchia</taxon>
        <taxon>Euthyneura</taxon>
        <taxon>Panpulmonata</taxon>
        <taxon>Sacoglossa</taxon>
        <taxon>Placobranchoidea</taxon>
        <taxon>Plakobranchidae</taxon>
        <taxon>Plakobranchus</taxon>
    </lineage>
</organism>
<dbReference type="EMBL" id="BLXT01008354">
    <property type="protein sequence ID" value="GFO47885.1"/>
    <property type="molecule type" value="Genomic_DNA"/>
</dbReference>
<gene>
    <name evidence="1" type="ORF">PoB_007439000</name>
</gene>
<accession>A0AAV4DV70</accession>
<sequence length="233" mass="26016">MMERLSKSDIRKKSSILLHPIFTLFVWCQNTLSCPTGAQMSSLVVTSPSLSGAKTLYHVPMAIRCSVYLLLHPLCPVPIHSIMSHWGPVVQFTCYFTLFVRCQYTLSCPTGDQMSSLPVTSPSLSGANTLCHVLLAIRCPVYLLLYPLCPVPIHSIMSHWGSDVQFTCYFTLFCQYTLSCPTGDQMSSLPVTSPSLSGANKPYHVLLGPRCPVQQLPQHLKKLFIEKEHERIL</sequence>
<dbReference type="AlphaFoldDB" id="A0AAV4DV70"/>
<reference evidence="1 2" key="1">
    <citation type="journal article" date="2021" name="Elife">
        <title>Chloroplast acquisition without the gene transfer in kleptoplastic sea slugs, Plakobranchus ocellatus.</title>
        <authorList>
            <person name="Maeda T."/>
            <person name="Takahashi S."/>
            <person name="Yoshida T."/>
            <person name="Shimamura S."/>
            <person name="Takaki Y."/>
            <person name="Nagai Y."/>
            <person name="Toyoda A."/>
            <person name="Suzuki Y."/>
            <person name="Arimoto A."/>
            <person name="Ishii H."/>
            <person name="Satoh N."/>
            <person name="Nishiyama T."/>
            <person name="Hasebe M."/>
            <person name="Maruyama T."/>
            <person name="Minagawa J."/>
            <person name="Obokata J."/>
            <person name="Shigenobu S."/>
        </authorList>
    </citation>
    <scope>NUCLEOTIDE SEQUENCE [LARGE SCALE GENOMIC DNA]</scope>
</reference>
<dbReference type="Proteomes" id="UP000735302">
    <property type="component" value="Unassembled WGS sequence"/>
</dbReference>
<protein>
    <submittedName>
        <fullName evidence="1">Uncharacterized protein</fullName>
    </submittedName>
</protein>
<comment type="caution">
    <text evidence="1">The sequence shown here is derived from an EMBL/GenBank/DDBJ whole genome shotgun (WGS) entry which is preliminary data.</text>
</comment>